<evidence type="ECO:0000313" key="5">
    <source>
        <dbReference type="Proteomes" id="UP000770785"/>
    </source>
</evidence>
<keyword evidence="5" id="KW-1185">Reference proteome</keyword>
<feature type="domain" description="FAS1" evidence="3">
    <location>
        <begin position="27"/>
        <end position="170"/>
    </location>
</feature>
<sequence length="424" mass="44697">MQRFTLSLLCVLVLFGFSNPANAQSDPSTVVELAASNPNLSTFVAAVQAADLANALSDEGPYTVFAPTNDAFEKLPAGLVDALLLPRNKKVLVDILTFHVVEKKVNAEAVVAGVKADNSGRFIAPTMNGNLTVTNKGGVMVKGEQGRMATVTGTDMMAGNGIIHTIDNVLLPEGVDAAGLLKATARAARTRMQTEKDNAAEAVTDGIDNSKDKIDMEMNNTVDDINDRIDNVEDRLETEKNDMIDSANDRMDNAEDRMRNGNMTTNTGMQNRSSVSAGQLDNGIAQVATANGNFTTLVGALGSTGLAEMMGQNGDYTVFAPTDDAFNALPSGAVAGLSNDQLSGVLQYHVLPYRISASQLTSAISDARNYLLLQTINGKTLVASVRDGKVVIMDDSGKTATVVTADVQADNGVVHAIDGVLMPR</sequence>
<dbReference type="SMART" id="SM00554">
    <property type="entry name" value="FAS1"/>
    <property type="match status" value="2"/>
</dbReference>
<reference evidence="4 5" key="1">
    <citation type="submission" date="2020-03" db="EMBL/GenBank/DDBJ databases">
        <title>Genomic Encyclopedia of Type Strains, Phase IV (KMG-IV): sequencing the most valuable type-strain genomes for metagenomic binning, comparative biology and taxonomic classification.</title>
        <authorList>
            <person name="Goeker M."/>
        </authorList>
    </citation>
    <scope>NUCLEOTIDE SEQUENCE [LARGE SCALE GENOMIC DNA]</scope>
    <source>
        <strain evidence="4 5">DSM 105096</strain>
    </source>
</reference>
<feature type="region of interest" description="Disordered" evidence="1">
    <location>
        <begin position="253"/>
        <end position="275"/>
    </location>
</feature>
<dbReference type="Pfam" id="PF02469">
    <property type="entry name" value="Fasciclin"/>
    <property type="match status" value="2"/>
</dbReference>
<feature type="signal peptide" evidence="2">
    <location>
        <begin position="1"/>
        <end position="23"/>
    </location>
</feature>
<dbReference type="InterPro" id="IPR000782">
    <property type="entry name" value="FAS1_domain"/>
</dbReference>
<evidence type="ECO:0000256" key="1">
    <source>
        <dbReference type="SAM" id="MobiDB-lite"/>
    </source>
</evidence>
<dbReference type="PROSITE" id="PS50213">
    <property type="entry name" value="FAS1"/>
    <property type="match status" value="2"/>
</dbReference>
<dbReference type="Proteomes" id="UP000770785">
    <property type="component" value="Unassembled WGS sequence"/>
</dbReference>
<dbReference type="InterPro" id="IPR036378">
    <property type="entry name" value="FAS1_dom_sf"/>
</dbReference>
<dbReference type="PANTHER" id="PTHR10900">
    <property type="entry name" value="PERIOSTIN-RELATED"/>
    <property type="match status" value="1"/>
</dbReference>
<keyword evidence="2" id="KW-0732">Signal</keyword>
<protein>
    <submittedName>
        <fullName evidence="4">Surface protein with fasciclin (FAS1) repeats</fullName>
    </submittedName>
</protein>
<dbReference type="Gene3D" id="2.30.180.10">
    <property type="entry name" value="FAS1 domain"/>
    <property type="match status" value="2"/>
</dbReference>
<evidence type="ECO:0000259" key="3">
    <source>
        <dbReference type="PROSITE" id="PS50213"/>
    </source>
</evidence>
<evidence type="ECO:0000313" key="4">
    <source>
        <dbReference type="EMBL" id="NJC25332.1"/>
    </source>
</evidence>
<feature type="domain" description="FAS1" evidence="3">
    <location>
        <begin position="281"/>
        <end position="421"/>
    </location>
</feature>
<evidence type="ECO:0000256" key="2">
    <source>
        <dbReference type="SAM" id="SignalP"/>
    </source>
</evidence>
<dbReference type="SUPFAM" id="SSF82153">
    <property type="entry name" value="FAS1 domain"/>
    <property type="match status" value="2"/>
</dbReference>
<dbReference type="EMBL" id="JAATJH010000001">
    <property type="protein sequence ID" value="NJC25332.1"/>
    <property type="molecule type" value="Genomic_DNA"/>
</dbReference>
<organism evidence="4 5">
    <name type="scientific">Neolewinella antarctica</name>
    <dbReference type="NCBI Taxonomy" id="442734"/>
    <lineage>
        <taxon>Bacteria</taxon>
        <taxon>Pseudomonadati</taxon>
        <taxon>Bacteroidota</taxon>
        <taxon>Saprospiria</taxon>
        <taxon>Saprospirales</taxon>
        <taxon>Lewinellaceae</taxon>
        <taxon>Neolewinella</taxon>
    </lineage>
</organism>
<dbReference type="RefSeq" id="WP_168036088.1">
    <property type="nucleotide sequence ID" value="NZ_JAATJH010000001.1"/>
</dbReference>
<proteinExistence type="predicted"/>
<feature type="compositionally biased region" description="Low complexity" evidence="1">
    <location>
        <begin position="260"/>
        <end position="269"/>
    </location>
</feature>
<accession>A0ABX0X7Z0</accession>
<feature type="chain" id="PRO_5047111324" evidence="2">
    <location>
        <begin position="24"/>
        <end position="424"/>
    </location>
</feature>
<comment type="caution">
    <text evidence="4">The sequence shown here is derived from an EMBL/GenBank/DDBJ whole genome shotgun (WGS) entry which is preliminary data.</text>
</comment>
<dbReference type="InterPro" id="IPR050904">
    <property type="entry name" value="Adhesion/Biosynth-related"/>
</dbReference>
<gene>
    <name evidence="4" type="ORF">GGR27_000813</name>
</gene>
<name>A0ABX0X7Z0_9BACT</name>
<dbReference type="PANTHER" id="PTHR10900:SF77">
    <property type="entry name" value="FI19380P1"/>
    <property type="match status" value="1"/>
</dbReference>